<accession>A0A7L6WN77</accession>
<dbReference type="AlphaFoldDB" id="A0A7L6WN77"/>
<dbReference type="EMBL" id="CP054155">
    <property type="protein sequence ID" value="QMI52133.1"/>
    <property type="molecule type" value="Genomic_DNA"/>
</dbReference>
<keyword evidence="1" id="KW-1133">Transmembrane helix</keyword>
<geneLocation type="plasmid" evidence="2 3">
    <name>pIKMIN-B502</name>
</geneLocation>
<keyword evidence="2" id="KW-0614">Plasmid</keyword>
<protein>
    <submittedName>
        <fullName evidence="2">Uncharacterized protein</fullName>
    </submittedName>
</protein>
<evidence type="ECO:0000313" key="3">
    <source>
        <dbReference type="Proteomes" id="UP000516705"/>
    </source>
</evidence>
<dbReference type="Proteomes" id="UP000516705">
    <property type="component" value="Plasmid pIKMIN-B502"/>
</dbReference>
<evidence type="ECO:0000313" key="2">
    <source>
        <dbReference type="EMBL" id="QMI52133.1"/>
    </source>
</evidence>
<gene>
    <name evidence="2" type="ORF">HRE60_10640</name>
</gene>
<dbReference type="RefSeq" id="WP_181671458.1">
    <property type="nucleotide sequence ID" value="NZ_CP054155.1"/>
</dbReference>
<feature type="transmembrane region" description="Helical" evidence="1">
    <location>
        <begin position="32"/>
        <end position="60"/>
    </location>
</feature>
<name>A0A7L6WN77_STRSL</name>
<proteinExistence type="predicted"/>
<keyword evidence="1" id="KW-0812">Transmembrane</keyword>
<sequence length="98" mass="10215">MNSNNVENSGFIGKQIYDSFKILLGDNPVQGVISIVSFICGLVLIGYGVIGLVKALLLWLGGANKKEWGEKAIGGIIAIGLGAALSAVVAYLVSRYSS</sequence>
<keyword evidence="1" id="KW-0472">Membrane</keyword>
<evidence type="ECO:0000256" key="1">
    <source>
        <dbReference type="SAM" id="Phobius"/>
    </source>
</evidence>
<organism evidence="2 3">
    <name type="scientific">Streptococcus salivarius</name>
    <dbReference type="NCBI Taxonomy" id="1304"/>
    <lineage>
        <taxon>Bacteria</taxon>
        <taxon>Bacillati</taxon>
        <taxon>Bacillota</taxon>
        <taxon>Bacilli</taxon>
        <taxon>Lactobacillales</taxon>
        <taxon>Streptococcaceae</taxon>
        <taxon>Streptococcus</taxon>
    </lineage>
</organism>
<feature type="transmembrane region" description="Helical" evidence="1">
    <location>
        <begin position="72"/>
        <end position="93"/>
    </location>
</feature>
<reference evidence="2 3" key="1">
    <citation type="journal article" date="2020" name="Microbiol. Resour. Announc.">
        <title>Complete Genome Sequence of Streptococcus salivarius DB-B5, a Novel Probiotic Candidate Isolated from the Supragingival Plaque of a Healthy Female Subject.</title>
        <authorList>
            <person name="Fields F.R."/>
            <person name="Li X."/>
            <person name="Navarre W.W."/>
            <person name="Naito M."/>
        </authorList>
    </citation>
    <scope>NUCLEOTIDE SEQUENCE [LARGE SCALE GENOMIC DNA]</scope>
    <source>
        <strain evidence="2 3">DB-B5</strain>
        <plasmid evidence="2 3">pIKMIN-B502</plasmid>
    </source>
</reference>